<dbReference type="CDD" id="cd01998">
    <property type="entry name" value="MnmA_TRMU-like"/>
    <property type="match status" value="1"/>
</dbReference>
<reference evidence="15 16" key="1">
    <citation type="journal article" date="2018" name="Environ. Microbiol.">
        <title>Novel energy conservation strategies and behaviour of Pelotomaculum schinkii driving syntrophic propionate catabolism.</title>
        <authorList>
            <person name="Hidalgo-Ahumada C.A.P."/>
            <person name="Nobu M.K."/>
            <person name="Narihiro T."/>
            <person name="Tamaki H."/>
            <person name="Liu W.T."/>
            <person name="Kamagata Y."/>
            <person name="Stams A.J.M."/>
            <person name="Imachi H."/>
            <person name="Sousa D.Z."/>
        </authorList>
    </citation>
    <scope>NUCLEOTIDE SEQUENCE [LARGE SCALE GENOMIC DNA]</scope>
    <source>
        <strain evidence="15 16">HH</strain>
    </source>
</reference>
<feature type="region of interest" description="Interaction with tRNA" evidence="11">
    <location>
        <begin position="185"/>
        <end position="187"/>
    </location>
</feature>
<keyword evidence="6 11" id="KW-0067">ATP-binding</keyword>
<feature type="binding site" evidence="11">
    <location>
        <position position="67"/>
    </location>
    <ligand>
        <name>ATP</name>
        <dbReference type="ChEBI" id="CHEBI:30616"/>
    </ligand>
</feature>
<dbReference type="InterPro" id="IPR014729">
    <property type="entry name" value="Rossmann-like_a/b/a_fold"/>
</dbReference>
<evidence type="ECO:0000256" key="12">
    <source>
        <dbReference type="SAM" id="MobiDB-lite"/>
    </source>
</evidence>
<dbReference type="Gene3D" id="2.30.30.280">
    <property type="entry name" value="Adenine nucleotide alpha hydrolases-like domains"/>
    <property type="match status" value="1"/>
</dbReference>
<evidence type="ECO:0000259" key="14">
    <source>
        <dbReference type="Pfam" id="PF20259"/>
    </source>
</evidence>
<dbReference type="Pfam" id="PF20259">
    <property type="entry name" value="tRNA_Me_trans_M"/>
    <property type="match status" value="1"/>
</dbReference>
<protein>
    <recommendedName>
        <fullName evidence="11">tRNA-specific 2-thiouridylase MnmA</fullName>
        <ecNumber evidence="11">2.8.1.13</ecNumber>
    </recommendedName>
</protein>
<dbReference type="PANTHER" id="PTHR11933">
    <property type="entry name" value="TRNA 5-METHYLAMINOMETHYL-2-THIOURIDYLATE -METHYLTRANSFERASE"/>
    <property type="match status" value="1"/>
</dbReference>
<dbReference type="SUPFAM" id="SSF52402">
    <property type="entry name" value="Adenine nucleotide alpha hydrolases-like"/>
    <property type="match status" value="1"/>
</dbReference>
<feature type="domain" description="tRNA-specific 2-thiouridylase MnmA-like C-terminal" evidence="13">
    <location>
        <begin position="315"/>
        <end position="389"/>
    </location>
</feature>
<dbReference type="EMBL" id="QFGA01000001">
    <property type="protein sequence ID" value="TEB06557.1"/>
    <property type="molecule type" value="Genomic_DNA"/>
</dbReference>
<comment type="catalytic activity">
    <reaction evidence="9 11">
        <text>S-sulfanyl-L-cysteinyl-[protein] + uridine(34) in tRNA + AH2 + ATP = 2-thiouridine(34) in tRNA + L-cysteinyl-[protein] + A + AMP + diphosphate + H(+)</text>
        <dbReference type="Rhea" id="RHEA:47032"/>
        <dbReference type="Rhea" id="RHEA-COMP:10131"/>
        <dbReference type="Rhea" id="RHEA-COMP:11726"/>
        <dbReference type="Rhea" id="RHEA-COMP:11727"/>
        <dbReference type="Rhea" id="RHEA-COMP:11728"/>
        <dbReference type="ChEBI" id="CHEBI:13193"/>
        <dbReference type="ChEBI" id="CHEBI:15378"/>
        <dbReference type="ChEBI" id="CHEBI:17499"/>
        <dbReference type="ChEBI" id="CHEBI:29950"/>
        <dbReference type="ChEBI" id="CHEBI:30616"/>
        <dbReference type="ChEBI" id="CHEBI:33019"/>
        <dbReference type="ChEBI" id="CHEBI:61963"/>
        <dbReference type="ChEBI" id="CHEBI:65315"/>
        <dbReference type="ChEBI" id="CHEBI:87170"/>
        <dbReference type="ChEBI" id="CHEBI:456215"/>
        <dbReference type="EC" id="2.8.1.13"/>
    </reaction>
</comment>
<feature type="domain" description="tRNA-specific 2-thiouridylase MnmA-like central" evidence="14">
    <location>
        <begin position="252"/>
        <end position="306"/>
    </location>
</feature>
<evidence type="ECO:0000256" key="4">
    <source>
        <dbReference type="ARBA" id="ARBA00022694"/>
    </source>
</evidence>
<feature type="active site" description="Nucleophile" evidence="11">
    <location>
        <position position="137"/>
    </location>
</feature>
<evidence type="ECO:0000256" key="7">
    <source>
        <dbReference type="ARBA" id="ARBA00022884"/>
    </source>
</evidence>
<dbReference type="EC" id="2.8.1.13" evidence="11"/>
<feature type="region of interest" description="Disordered" evidence="12">
    <location>
        <begin position="1"/>
        <end position="24"/>
    </location>
</feature>
<keyword evidence="4 11" id="KW-0819">tRNA processing</keyword>
<feature type="binding site" evidence="11">
    <location>
        <position position="161"/>
    </location>
    <ligand>
        <name>ATP</name>
        <dbReference type="ChEBI" id="CHEBI:30616"/>
    </ligand>
</feature>
<comment type="caution">
    <text evidence="11">Lacks conserved residue(s) required for the propagation of feature annotation.</text>
</comment>
<dbReference type="InterPro" id="IPR004506">
    <property type="entry name" value="MnmA-like"/>
</dbReference>
<dbReference type="InterPro" id="IPR046885">
    <property type="entry name" value="MnmA-like_C"/>
</dbReference>
<evidence type="ECO:0000313" key="16">
    <source>
        <dbReference type="Proteomes" id="UP000298324"/>
    </source>
</evidence>
<feature type="compositionally biased region" description="Basic and acidic residues" evidence="12">
    <location>
        <begin position="12"/>
        <end position="23"/>
    </location>
</feature>
<dbReference type="GO" id="GO:0000049">
    <property type="term" value="F:tRNA binding"/>
    <property type="evidence" value="ECO:0007669"/>
    <property type="project" value="UniProtKB-KW"/>
</dbReference>
<keyword evidence="1 11" id="KW-0963">Cytoplasm</keyword>
<dbReference type="PANTHER" id="PTHR11933:SF5">
    <property type="entry name" value="MITOCHONDRIAL TRNA-SPECIFIC 2-THIOURIDYLASE 1"/>
    <property type="match status" value="1"/>
</dbReference>
<keyword evidence="5 11" id="KW-0547">Nucleotide-binding</keyword>
<keyword evidence="2 11" id="KW-0820">tRNA-binding</keyword>
<dbReference type="HAMAP" id="MF_00144">
    <property type="entry name" value="tRNA_thiouridyl_MnmA"/>
    <property type="match status" value="1"/>
</dbReference>
<feature type="site" description="Interaction with tRNA" evidence="11">
    <location>
        <position position="373"/>
    </location>
</feature>
<evidence type="ECO:0000256" key="8">
    <source>
        <dbReference type="ARBA" id="ARBA00023157"/>
    </source>
</evidence>
<evidence type="ECO:0000256" key="5">
    <source>
        <dbReference type="ARBA" id="ARBA00022741"/>
    </source>
</evidence>
<dbReference type="Proteomes" id="UP000298324">
    <property type="component" value="Unassembled WGS sequence"/>
</dbReference>
<dbReference type="InterPro" id="IPR046884">
    <property type="entry name" value="MnmA-like_central"/>
</dbReference>
<evidence type="ECO:0000256" key="9">
    <source>
        <dbReference type="ARBA" id="ARBA00051542"/>
    </source>
</evidence>
<feature type="region of interest" description="Interaction with tRNA" evidence="11">
    <location>
        <begin position="340"/>
        <end position="341"/>
    </location>
</feature>
<keyword evidence="7 11" id="KW-0694">RNA-binding</keyword>
<dbReference type="Gene3D" id="3.40.50.620">
    <property type="entry name" value="HUPs"/>
    <property type="match status" value="1"/>
</dbReference>
<dbReference type="AlphaFoldDB" id="A0A4Y7RE06"/>
<dbReference type="GO" id="GO:0103016">
    <property type="term" value="F:tRNA-uridine 2-sulfurtransferase activity"/>
    <property type="evidence" value="ECO:0007669"/>
    <property type="project" value="UniProtKB-EC"/>
</dbReference>
<dbReference type="NCBIfam" id="TIGR00420">
    <property type="entry name" value="trmU"/>
    <property type="match status" value="1"/>
</dbReference>
<evidence type="ECO:0000259" key="13">
    <source>
        <dbReference type="Pfam" id="PF20258"/>
    </source>
</evidence>
<dbReference type="FunFam" id="2.30.30.280:FF:000001">
    <property type="entry name" value="tRNA-specific 2-thiouridylase MnmA"/>
    <property type="match status" value="1"/>
</dbReference>
<dbReference type="GO" id="GO:0002143">
    <property type="term" value="P:tRNA wobble position uridine thiolation"/>
    <property type="evidence" value="ECO:0007669"/>
    <property type="project" value="TreeGrafter"/>
</dbReference>
<feature type="binding site" evidence="11">
    <location>
        <begin position="41"/>
        <end position="48"/>
    </location>
    <ligand>
        <name>ATP</name>
        <dbReference type="ChEBI" id="CHEBI:30616"/>
    </ligand>
</feature>
<comment type="function">
    <text evidence="10 11">Catalyzes the 2-thiolation of uridine at the wobble position (U34) of tRNA, leading to the formation of s(2)U34.</text>
</comment>
<evidence type="ECO:0000256" key="10">
    <source>
        <dbReference type="ARBA" id="ARBA00056575"/>
    </source>
</evidence>
<evidence type="ECO:0000256" key="1">
    <source>
        <dbReference type="ARBA" id="ARBA00022490"/>
    </source>
</evidence>
<evidence type="ECO:0000256" key="3">
    <source>
        <dbReference type="ARBA" id="ARBA00022679"/>
    </source>
</evidence>
<dbReference type="NCBIfam" id="NF001138">
    <property type="entry name" value="PRK00143.1"/>
    <property type="match status" value="1"/>
</dbReference>
<comment type="subcellular location">
    <subcellularLocation>
        <location evidence="11">Cytoplasm</location>
    </subcellularLocation>
</comment>
<dbReference type="FunFam" id="3.40.50.620:FF:000115">
    <property type="entry name" value="tRNA-specific 2-thiouridylase MnmA"/>
    <property type="match status" value="1"/>
</dbReference>
<comment type="similarity">
    <text evidence="11">Belongs to the MnmA/TRMU family.</text>
</comment>
<dbReference type="FunFam" id="2.40.30.10:FF:000023">
    <property type="entry name" value="tRNA-specific 2-thiouridylase MnmA"/>
    <property type="match status" value="1"/>
</dbReference>
<evidence type="ECO:0000256" key="11">
    <source>
        <dbReference type="HAMAP-Rule" id="MF_00144"/>
    </source>
</evidence>
<name>A0A4Y7RE06_9FIRM</name>
<accession>A0A4Y7RE06</accession>
<proteinExistence type="inferred from homology"/>
<evidence type="ECO:0000313" key="15">
    <source>
        <dbReference type="EMBL" id="TEB06557.1"/>
    </source>
</evidence>
<dbReference type="GO" id="GO:0005524">
    <property type="term" value="F:ATP binding"/>
    <property type="evidence" value="ECO:0007669"/>
    <property type="project" value="UniProtKB-KW"/>
</dbReference>
<comment type="caution">
    <text evidence="15">The sequence shown here is derived from an EMBL/GenBank/DDBJ whole genome shotgun (WGS) entry which is preliminary data.</text>
</comment>
<sequence>MAGYSHAANGATHDENVLSEQRKSHLYKGDPVTAKKKVVVAMSGGVDSSVAAALLLEQGYEIIGVTMQIWDSGITEVEGEHVGCCSLTAVEDARRVASQLGIPYYVMNFRNIFEERVIKYFTGEYMRGRTPNPCIACNRYVKFEALLDKAMALGADYIATGHYARLGYSPTYGRYTVRRAHDQKKDQTYVLYSLTQRQIARTLMPLGEYNKDQVRKIAGDLGLSVAAKAESQEICFVADDNYRNFLRGKSTDIQPGPFLNMKGEVIGTHQGIPFYTIGQRRGLGLAGGQRLYVVNIDREHNTITVGPEEAILDTDLIAEDVNMVLYDTITKTLEVEAQVRYNGSPSPATLKLLEGGRLHVHFHNPQRSITPGQAVVFYQGDYLVGGATIERAGSE</sequence>
<keyword evidence="8" id="KW-1015">Disulfide bond</keyword>
<feature type="active site" description="Cysteine persulfide intermediate" evidence="11">
    <location>
        <position position="235"/>
    </location>
</feature>
<gene>
    <name evidence="11 15" type="primary">mnmA</name>
    <name evidence="15" type="ORF">Psch_00089</name>
</gene>
<dbReference type="Pfam" id="PF03054">
    <property type="entry name" value="tRNA_Me_trans"/>
    <property type="match status" value="1"/>
</dbReference>
<dbReference type="Pfam" id="PF20258">
    <property type="entry name" value="tRNA_Me_trans_C"/>
    <property type="match status" value="1"/>
</dbReference>
<evidence type="ECO:0000256" key="6">
    <source>
        <dbReference type="ARBA" id="ARBA00022840"/>
    </source>
</evidence>
<dbReference type="InterPro" id="IPR023382">
    <property type="entry name" value="MnmA-like_central_sf"/>
</dbReference>
<dbReference type="Gene3D" id="2.40.30.10">
    <property type="entry name" value="Translation factors"/>
    <property type="match status" value="1"/>
</dbReference>
<feature type="site" description="Interaction with tRNA" evidence="11">
    <location>
        <position position="162"/>
    </location>
</feature>
<keyword evidence="16" id="KW-1185">Reference proteome</keyword>
<organism evidence="15 16">
    <name type="scientific">Pelotomaculum schinkii</name>
    <dbReference type="NCBI Taxonomy" id="78350"/>
    <lineage>
        <taxon>Bacteria</taxon>
        <taxon>Bacillati</taxon>
        <taxon>Bacillota</taxon>
        <taxon>Clostridia</taxon>
        <taxon>Eubacteriales</taxon>
        <taxon>Desulfotomaculaceae</taxon>
        <taxon>Pelotomaculum</taxon>
    </lineage>
</organism>
<dbReference type="GO" id="GO:0005737">
    <property type="term" value="C:cytoplasm"/>
    <property type="evidence" value="ECO:0007669"/>
    <property type="project" value="UniProtKB-SubCell"/>
</dbReference>
<keyword evidence="3 11" id="KW-0808">Transferase</keyword>
<evidence type="ECO:0000256" key="2">
    <source>
        <dbReference type="ARBA" id="ARBA00022555"/>
    </source>
</evidence>